<dbReference type="PANTHER" id="PTHR33375">
    <property type="entry name" value="CHROMOSOME-PARTITIONING PROTEIN PARB-RELATED"/>
    <property type="match status" value="1"/>
</dbReference>
<dbReference type="RefSeq" id="WP_147189191.1">
    <property type="nucleotide sequence ID" value="NZ_CP042435.1"/>
</dbReference>
<evidence type="ECO:0000313" key="6">
    <source>
        <dbReference type="Proteomes" id="UP000321533"/>
    </source>
</evidence>
<comment type="similarity">
    <text evidence="1">Belongs to the ParB family.</text>
</comment>
<dbReference type="InterPro" id="IPR003115">
    <property type="entry name" value="ParB_N"/>
</dbReference>
<dbReference type="InterPro" id="IPR050336">
    <property type="entry name" value="Chromosome_partition/occlusion"/>
</dbReference>
<name>A0A5B8V7I1_9BACT</name>
<dbReference type="InterPro" id="IPR001387">
    <property type="entry name" value="Cro/C1-type_HTH"/>
</dbReference>
<gene>
    <name evidence="5" type="ORF">FRZ67_08770</name>
</gene>
<dbReference type="GO" id="GO:0003677">
    <property type="term" value="F:DNA binding"/>
    <property type="evidence" value="ECO:0007669"/>
    <property type="project" value="UniProtKB-KW"/>
</dbReference>
<dbReference type="SMART" id="SM00470">
    <property type="entry name" value="ParB"/>
    <property type="match status" value="1"/>
</dbReference>
<dbReference type="Gene3D" id="3.90.1530.30">
    <property type="match status" value="1"/>
</dbReference>
<evidence type="ECO:0000256" key="2">
    <source>
        <dbReference type="ARBA" id="ARBA00022829"/>
    </source>
</evidence>
<protein>
    <submittedName>
        <fullName evidence="5">ParB/RepB/Spo0J family partition protein</fullName>
    </submittedName>
</protein>
<dbReference type="AlphaFoldDB" id="A0A5B8V7I1"/>
<dbReference type="InterPro" id="IPR036086">
    <property type="entry name" value="ParB/Sulfiredoxin_sf"/>
</dbReference>
<dbReference type="CDD" id="cd00093">
    <property type="entry name" value="HTH_XRE"/>
    <property type="match status" value="1"/>
</dbReference>
<sequence length="307" mass="34469">MTTPKQNKDLLGKGIRSLLQNIDTDLKTTTGNLKSTVVETATASSRIALEQIQTNPRNPRHDFDETALNELAASIKLHDIIQPVTVSKLASGKYQLIAGERRFRAAKMAGLKDIPAYIRQANDAELLELALLENLQREDLNAIEIGLSYKRMMEELNHTQEQVAERMGKERSTVTNYIRLLKLPPDIQLAVRSGNLSMGHARALINIDTIDKQLFVYAEIKNKGLSVRQTEELVRNLYKNEKPGAVKSSSKSSLPPAYKRIEDNLASHFGTKVKLNHNNKGYGSITLEYYSLEELNKILEQMSIQVS</sequence>
<dbReference type="CDD" id="cd16393">
    <property type="entry name" value="SPO0J_N"/>
    <property type="match status" value="1"/>
</dbReference>
<dbReference type="Pfam" id="PF02195">
    <property type="entry name" value="ParB_N"/>
    <property type="match status" value="1"/>
</dbReference>
<dbReference type="KEGG" id="pgin:FRZ67_08770"/>
<dbReference type="EMBL" id="CP042435">
    <property type="protein sequence ID" value="QEC67384.1"/>
    <property type="molecule type" value="Genomic_DNA"/>
</dbReference>
<dbReference type="OrthoDB" id="9802051at2"/>
<dbReference type="GO" id="GO:0045881">
    <property type="term" value="P:positive regulation of sporulation resulting in formation of a cellular spore"/>
    <property type="evidence" value="ECO:0007669"/>
    <property type="project" value="TreeGrafter"/>
</dbReference>
<dbReference type="FunFam" id="3.90.1530.30:FF:000001">
    <property type="entry name" value="Chromosome partitioning protein ParB"/>
    <property type="match status" value="1"/>
</dbReference>
<keyword evidence="3" id="KW-0238">DNA-binding</keyword>
<dbReference type="GO" id="GO:0005694">
    <property type="term" value="C:chromosome"/>
    <property type="evidence" value="ECO:0007669"/>
    <property type="project" value="TreeGrafter"/>
</dbReference>
<dbReference type="InterPro" id="IPR004437">
    <property type="entry name" value="ParB/RepB/Spo0J"/>
</dbReference>
<organism evidence="5 6">
    <name type="scientific">Panacibacter ginsenosidivorans</name>
    <dbReference type="NCBI Taxonomy" id="1813871"/>
    <lineage>
        <taxon>Bacteria</taxon>
        <taxon>Pseudomonadati</taxon>
        <taxon>Bacteroidota</taxon>
        <taxon>Chitinophagia</taxon>
        <taxon>Chitinophagales</taxon>
        <taxon>Chitinophagaceae</taxon>
        <taxon>Panacibacter</taxon>
    </lineage>
</organism>
<dbReference type="PANTHER" id="PTHR33375:SF1">
    <property type="entry name" value="CHROMOSOME-PARTITIONING PROTEIN PARB-RELATED"/>
    <property type="match status" value="1"/>
</dbReference>
<keyword evidence="6" id="KW-1185">Reference proteome</keyword>
<evidence type="ECO:0000256" key="1">
    <source>
        <dbReference type="ARBA" id="ARBA00006295"/>
    </source>
</evidence>
<dbReference type="SUPFAM" id="SSF110849">
    <property type="entry name" value="ParB/Sulfiredoxin"/>
    <property type="match status" value="1"/>
</dbReference>
<reference evidence="5 6" key="1">
    <citation type="journal article" date="2016" name="Int. J. Syst. Evol. Microbiol.">
        <title>Panacibacter ginsenosidivorans gen. nov., sp. nov., with ginsenoside converting activity isolated from soil of a ginseng field.</title>
        <authorList>
            <person name="Siddiqi M.Z."/>
            <person name="Muhammad Shafi S."/>
            <person name="Choi K.D."/>
            <person name="Im W.T."/>
        </authorList>
    </citation>
    <scope>NUCLEOTIDE SEQUENCE [LARGE SCALE GENOMIC DNA]</scope>
    <source>
        <strain evidence="5 6">Gsoil1550</strain>
    </source>
</reference>
<feature type="domain" description="ParB-like N-terminal" evidence="4">
    <location>
        <begin position="45"/>
        <end position="135"/>
    </location>
</feature>
<dbReference type="GO" id="GO:0007059">
    <property type="term" value="P:chromosome segregation"/>
    <property type="evidence" value="ECO:0007669"/>
    <property type="project" value="UniProtKB-KW"/>
</dbReference>
<keyword evidence="2" id="KW-0159">Chromosome partition</keyword>
<dbReference type="InterPro" id="IPR057240">
    <property type="entry name" value="ParB_dimer_C"/>
</dbReference>
<dbReference type="FunFam" id="1.10.10.2830:FF:000001">
    <property type="entry name" value="Chromosome partitioning protein ParB"/>
    <property type="match status" value="1"/>
</dbReference>
<evidence type="ECO:0000313" key="5">
    <source>
        <dbReference type="EMBL" id="QEC67384.1"/>
    </source>
</evidence>
<dbReference type="InterPro" id="IPR041468">
    <property type="entry name" value="HTH_ParB/Spo0J"/>
</dbReference>
<evidence type="ECO:0000256" key="3">
    <source>
        <dbReference type="ARBA" id="ARBA00023125"/>
    </source>
</evidence>
<dbReference type="Proteomes" id="UP000321533">
    <property type="component" value="Chromosome"/>
</dbReference>
<dbReference type="Pfam" id="PF17762">
    <property type="entry name" value="HTH_ParB"/>
    <property type="match status" value="1"/>
</dbReference>
<dbReference type="Pfam" id="PF23552">
    <property type="entry name" value="ParB_C"/>
    <property type="match status" value="1"/>
</dbReference>
<dbReference type="SUPFAM" id="SSF109709">
    <property type="entry name" value="KorB DNA-binding domain-like"/>
    <property type="match status" value="1"/>
</dbReference>
<accession>A0A5B8V7I1</accession>
<dbReference type="NCBIfam" id="TIGR00180">
    <property type="entry name" value="parB_part"/>
    <property type="match status" value="1"/>
</dbReference>
<evidence type="ECO:0000259" key="4">
    <source>
        <dbReference type="SMART" id="SM00470"/>
    </source>
</evidence>
<dbReference type="Gene3D" id="1.10.10.2830">
    <property type="match status" value="1"/>
</dbReference>
<proteinExistence type="inferred from homology"/>